<evidence type="ECO:0000313" key="3">
    <source>
        <dbReference type="Proteomes" id="UP000011632"/>
    </source>
</evidence>
<dbReference type="OrthoDB" id="204261at2157"/>
<protein>
    <submittedName>
        <fullName evidence="2">Uncharacterized protein</fullName>
    </submittedName>
</protein>
<name>L9XVP2_9EURY</name>
<evidence type="ECO:0000313" key="2">
    <source>
        <dbReference type="EMBL" id="ELY65486.1"/>
    </source>
</evidence>
<dbReference type="EMBL" id="AOID01000045">
    <property type="protein sequence ID" value="ELY65486.1"/>
    <property type="molecule type" value="Genomic_DNA"/>
</dbReference>
<dbReference type="RefSeq" id="WP_006431981.1">
    <property type="nucleotide sequence ID" value="NZ_AOID01000045.1"/>
</dbReference>
<feature type="compositionally biased region" description="Polar residues" evidence="1">
    <location>
        <begin position="100"/>
        <end position="121"/>
    </location>
</feature>
<dbReference type="Proteomes" id="UP000011632">
    <property type="component" value="Unassembled WGS sequence"/>
</dbReference>
<feature type="region of interest" description="Disordered" evidence="1">
    <location>
        <begin position="52"/>
        <end position="217"/>
    </location>
</feature>
<organism evidence="2 3">
    <name type="scientific">Natrinema versiforme JCM 10478</name>
    <dbReference type="NCBI Taxonomy" id="1227496"/>
    <lineage>
        <taxon>Archaea</taxon>
        <taxon>Methanobacteriati</taxon>
        <taxon>Methanobacteriota</taxon>
        <taxon>Stenosarchaea group</taxon>
        <taxon>Halobacteria</taxon>
        <taxon>Halobacteriales</taxon>
        <taxon>Natrialbaceae</taxon>
        <taxon>Natrinema</taxon>
    </lineage>
</organism>
<accession>L9XVP2</accession>
<comment type="caution">
    <text evidence="2">The sequence shown here is derived from an EMBL/GenBank/DDBJ whole genome shotgun (WGS) entry which is preliminary data.</text>
</comment>
<sequence>MRELRSCDFCDAEAVGAFEIVPPALEPTEAEQRRVVPCADCKDRLETLLEPLLARAGAESGAGTETDPADPDSTADDDRTDGSRSVVATADESTEKRPRSTSPNATVSGSPAESDDSNPSQPAGEADSDPDSGSTAEAGLEDGITFERDEGTVDSAGSAADDSDDPADGASNGETETGDTSNAAAPSDTDDNADDADRSTPDAEPTGSSSRPPTAYNKVIRLLRNREFPMKRTAVEELAAGAYDLESHEVEAIIDYAVEDGEFVEKRGMLRRT</sequence>
<evidence type="ECO:0000256" key="1">
    <source>
        <dbReference type="SAM" id="MobiDB-lite"/>
    </source>
</evidence>
<dbReference type="PATRIC" id="fig|1227496.3.peg.2904"/>
<proteinExistence type="predicted"/>
<gene>
    <name evidence="2" type="ORF">C489_14450</name>
</gene>
<reference evidence="2 3" key="1">
    <citation type="journal article" date="2014" name="PLoS Genet.">
        <title>Phylogenetically driven sequencing of extremely halophilic archaea reveals strategies for static and dynamic osmo-response.</title>
        <authorList>
            <person name="Becker E.A."/>
            <person name="Seitzer P.M."/>
            <person name="Tritt A."/>
            <person name="Larsen D."/>
            <person name="Krusor M."/>
            <person name="Yao A.I."/>
            <person name="Wu D."/>
            <person name="Madern D."/>
            <person name="Eisen J.A."/>
            <person name="Darling A.E."/>
            <person name="Facciotti M.T."/>
        </authorList>
    </citation>
    <scope>NUCLEOTIDE SEQUENCE [LARGE SCALE GENOMIC DNA]</scope>
    <source>
        <strain evidence="2 3">JCM 10478</strain>
    </source>
</reference>
<dbReference type="AlphaFoldDB" id="L9XVP2"/>
<keyword evidence="3" id="KW-1185">Reference proteome</keyword>